<dbReference type="GO" id="GO:0016787">
    <property type="term" value="F:hydrolase activity"/>
    <property type="evidence" value="ECO:0007669"/>
    <property type="project" value="UniProtKB-KW"/>
</dbReference>
<keyword evidence="7" id="KW-1185">Reference proteome</keyword>
<evidence type="ECO:0000313" key="6">
    <source>
        <dbReference type="EMBL" id="MBN3288187.1"/>
    </source>
</evidence>
<dbReference type="InterPro" id="IPR036236">
    <property type="entry name" value="Znf_C2H2_sf"/>
</dbReference>
<feature type="domain" description="C2H2-type" evidence="5">
    <location>
        <begin position="148"/>
        <end position="168"/>
    </location>
</feature>
<dbReference type="SUPFAM" id="SSF57667">
    <property type="entry name" value="beta-beta-alpha zinc fingers"/>
    <property type="match status" value="1"/>
</dbReference>
<reference evidence="6" key="1">
    <citation type="journal article" date="2021" name="Cell">
        <title>Tracing the genetic footprints of vertebrate landing in non-teleost ray-finned fishes.</title>
        <authorList>
            <person name="Bi X."/>
            <person name="Wang K."/>
            <person name="Yang L."/>
            <person name="Pan H."/>
            <person name="Jiang H."/>
            <person name="Wei Q."/>
            <person name="Fang M."/>
            <person name="Yu H."/>
            <person name="Zhu C."/>
            <person name="Cai Y."/>
            <person name="He Y."/>
            <person name="Gan X."/>
            <person name="Zeng H."/>
            <person name="Yu D."/>
            <person name="Zhu Y."/>
            <person name="Jiang H."/>
            <person name="Qiu Q."/>
            <person name="Yang H."/>
            <person name="Zhang Y.E."/>
            <person name="Wang W."/>
            <person name="Zhu M."/>
            <person name="He S."/>
            <person name="Zhang G."/>
        </authorList>
    </citation>
    <scope>NUCLEOTIDE SEQUENCE</scope>
    <source>
        <strain evidence="6">Pddl_001</strain>
    </source>
</reference>
<feature type="non-terminal residue" evidence="6">
    <location>
        <position position="941"/>
    </location>
</feature>
<dbReference type="Pfam" id="PF07910">
    <property type="entry name" value="Peptidase_C78"/>
    <property type="match status" value="1"/>
</dbReference>
<dbReference type="Gene3D" id="3.90.70.130">
    <property type="match status" value="1"/>
</dbReference>
<protein>
    <submittedName>
        <fullName evidence="6">ZUFSP hydrolase</fullName>
    </submittedName>
</protein>
<dbReference type="EMBL" id="JAAWVQ010173184">
    <property type="protein sequence ID" value="MBN3288187.1"/>
    <property type="molecule type" value="Genomic_DNA"/>
</dbReference>
<dbReference type="PANTHER" id="PTHR11783">
    <property type="entry name" value="SULFOTRANSFERASE SULT"/>
    <property type="match status" value="1"/>
</dbReference>
<keyword evidence="3 6" id="KW-0378">Hydrolase</keyword>
<evidence type="ECO:0000259" key="5">
    <source>
        <dbReference type="PROSITE" id="PS00028"/>
    </source>
</evidence>
<feature type="region of interest" description="Disordered" evidence="4">
    <location>
        <begin position="97"/>
        <end position="133"/>
    </location>
</feature>
<proteinExistence type="inferred from homology"/>
<dbReference type="SUPFAM" id="SSF52540">
    <property type="entry name" value="P-loop containing nucleoside triphosphate hydrolases"/>
    <property type="match status" value="1"/>
</dbReference>
<comment type="caution">
    <text evidence="6">The sequence shown here is derived from an EMBL/GenBank/DDBJ whole genome shotgun (WGS) entry which is preliminary data.</text>
</comment>
<dbReference type="InterPro" id="IPR000863">
    <property type="entry name" value="Sulfotransferase_dom"/>
</dbReference>
<evidence type="ECO:0000313" key="7">
    <source>
        <dbReference type="Proteomes" id="UP001166093"/>
    </source>
</evidence>
<gene>
    <name evidence="6" type="primary">Zufsp</name>
    <name evidence="6" type="ORF">GTO93_0019608</name>
</gene>
<dbReference type="SMART" id="SM00355">
    <property type="entry name" value="ZnF_C2H2"/>
    <property type="match status" value="4"/>
</dbReference>
<dbReference type="Pfam" id="PF00685">
    <property type="entry name" value="Sulfotransfer_1"/>
    <property type="match status" value="1"/>
</dbReference>
<organism evidence="6 7">
    <name type="scientific">Polyodon spathula</name>
    <name type="common">North American paddlefish</name>
    <name type="synonym">Squalus spathula</name>
    <dbReference type="NCBI Taxonomy" id="7913"/>
    <lineage>
        <taxon>Eukaryota</taxon>
        <taxon>Metazoa</taxon>
        <taxon>Chordata</taxon>
        <taxon>Craniata</taxon>
        <taxon>Vertebrata</taxon>
        <taxon>Euteleostomi</taxon>
        <taxon>Actinopterygii</taxon>
        <taxon>Chondrostei</taxon>
        <taxon>Acipenseriformes</taxon>
        <taxon>Polyodontidae</taxon>
        <taxon>Polyodon</taxon>
    </lineage>
</organism>
<evidence type="ECO:0000256" key="1">
    <source>
        <dbReference type="ARBA" id="ARBA00005771"/>
    </source>
</evidence>
<feature type="non-terminal residue" evidence="6">
    <location>
        <position position="1"/>
    </location>
</feature>
<evidence type="ECO:0000256" key="2">
    <source>
        <dbReference type="ARBA" id="ARBA00022679"/>
    </source>
</evidence>
<name>A0ABS2YQC4_POLSP</name>
<comment type="similarity">
    <text evidence="1">Belongs to the sulfotransferase 1 family.</text>
</comment>
<sequence>MFTCEICGEEGFSEPDIRTHLLINHFENEMSCPFCCLSGVTYDELEFHINVAHSEEDGEAADSNEMLCTGSLGSHEEGGQRESVTPYRELKKPEPCVTGRTVKHGTQSSQFPRQQEASNNNFEEQVKPKQKRLMSPAKGISTEKMYACPMCALVCRDCYILQEHVELHLQESMAEEKTSHSNQQLLRSPEEAEEKWRPEVNLGIHVLDNNVGSKQPVQNVQKLVSPMIDKSSPPSVKTIASGAPARKLYECPMCALVSTNSHVLQEHVELHLMESSITAADNSHSDLFLAKRLQEEEEKQRRAEEAGREAEEFQKLQNQFGLDNSGGYKQQHIRNMERAVSRGQMVPAEFHRRKAEMMESLASGADDGRTRTSGVIGALYGYYQRDGRDVAHVWLCAETDHFHSGGGDKGWGCGYRNFQMLVSSLLKMDQYKDCFKDKTVPCIPKVQALIEDAWKEGADPQGASHFNRKLQGTRAWIGATEIYSMLISLRVKSRILDFHCPTGPSDTHPRLFQWVKDYYSTAMCRGARLPPRVIQTASPPIYLQHQGHSRTIVGIEERKNGNLCLLIFDPGCPSQELQRLLQPDLSGARLKHLRKLPSALKHKQYQIVAVEGTLSQEEKHVRVAVGSCCELGTYMDSLNGEGDSKIVNIVDFQLYQHKGFYFISGIHSAEDLDKLKDCEIRDTDIFTITYPKSGTIWMQQILCLIDAKGDLSVTDKRLNADRVPWVELTENAKKFDSAPSPRMQVSHLPYYLAPQGLRQKKGKVIYVARNPKDVLVSYYHFHKLAVIMETPKDFNEFFNKFMEGRVCGSCWFDHITGWYTHKDEMNFLYLTYEEMIQDLKAAVLKICSFLGKQLDEQQIANVVKHCTFEQMKNNLNANYETISESLLNHKIGKFMRKGTVGDWKNHLTVTQNEMFDQVFQERMRKLPLKFVWDISEFKICS</sequence>
<dbReference type="InterPro" id="IPR013087">
    <property type="entry name" value="Znf_C2H2_type"/>
</dbReference>
<feature type="region of interest" description="Disordered" evidence="4">
    <location>
        <begin position="172"/>
        <end position="193"/>
    </location>
</feature>
<feature type="compositionally biased region" description="Polar residues" evidence="4">
    <location>
        <begin position="104"/>
        <end position="123"/>
    </location>
</feature>
<dbReference type="Proteomes" id="UP001166093">
    <property type="component" value="Unassembled WGS sequence"/>
</dbReference>
<dbReference type="PROSITE" id="PS00028">
    <property type="entry name" value="ZINC_FINGER_C2H2_1"/>
    <property type="match status" value="1"/>
</dbReference>
<dbReference type="InterPro" id="IPR027417">
    <property type="entry name" value="P-loop_NTPase"/>
</dbReference>
<dbReference type="Gene3D" id="3.40.50.300">
    <property type="entry name" value="P-loop containing nucleotide triphosphate hydrolases"/>
    <property type="match status" value="1"/>
</dbReference>
<evidence type="ECO:0000256" key="4">
    <source>
        <dbReference type="SAM" id="MobiDB-lite"/>
    </source>
</evidence>
<dbReference type="InterPro" id="IPR012462">
    <property type="entry name" value="UFSP1/2_DUB_cat"/>
</dbReference>
<accession>A0ABS2YQC4</accession>
<keyword evidence="2" id="KW-0808">Transferase</keyword>
<evidence type="ECO:0000256" key="3">
    <source>
        <dbReference type="ARBA" id="ARBA00022801"/>
    </source>
</evidence>